<protein>
    <recommendedName>
        <fullName evidence="4">DinB superfamily protein</fullName>
    </recommendedName>
</protein>
<dbReference type="SUPFAM" id="SSF109854">
    <property type="entry name" value="DinB/YfiT-like putative metalloenzymes"/>
    <property type="match status" value="1"/>
</dbReference>
<keyword evidence="3" id="KW-1185">Reference proteome</keyword>
<gene>
    <name evidence="2" type="ORF">SAMN05421877_102226</name>
</gene>
<proteinExistence type="predicted"/>
<dbReference type="EMBL" id="FNUT01000002">
    <property type="protein sequence ID" value="SEF71958.1"/>
    <property type="molecule type" value="Genomic_DNA"/>
</dbReference>
<keyword evidence="1" id="KW-0175">Coiled coil</keyword>
<dbReference type="Gene3D" id="1.20.120.450">
    <property type="entry name" value="dinb family like domain"/>
    <property type="match status" value="1"/>
</dbReference>
<feature type="coiled-coil region" evidence="1">
    <location>
        <begin position="10"/>
        <end position="37"/>
    </location>
</feature>
<accession>A0A1H5UC15</accession>
<dbReference type="Proteomes" id="UP000236731">
    <property type="component" value="Unassembled WGS sequence"/>
</dbReference>
<dbReference type="OrthoDB" id="893570at2"/>
<dbReference type="InterPro" id="IPR011466">
    <property type="entry name" value="DUF1572"/>
</dbReference>
<sequence length="152" mass="17604">MATSLIITLKTLFERDLNKLKVEIESYQDERTIWRVEKGIANSAGNLCLHLLGNLNTYIGAEIGKSGYIRNRPLEFSLKNIPVSELLREIKKTKEIVISSLENLTDKDLEKEYPIEVFDRKTTVSFFLIHLATHLNYHLGQINYHRRLVTMS</sequence>
<name>A0A1H5UC15_9SPHI</name>
<evidence type="ECO:0008006" key="4">
    <source>
        <dbReference type="Google" id="ProtNLM"/>
    </source>
</evidence>
<dbReference type="Pfam" id="PF07609">
    <property type="entry name" value="DUF1572"/>
    <property type="match status" value="1"/>
</dbReference>
<dbReference type="AlphaFoldDB" id="A0A1H5UC15"/>
<evidence type="ECO:0000256" key="1">
    <source>
        <dbReference type="SAM" id="Coils"/>
    </source>
</evidence>
<evidence type="ECO:0000313" key="2">
    <source>
        <dbReference type="EMBL" id="SEF71958.1"/>
    </source>
</evidence>
<reference evidence="3" key="1">
    <citation type="submission" date="2016-10" db="EMBL/GenBank/DDBJ databases">
        <authorList>
            <person name="Varghese N."/>
            <person name="Submissions S."/>
        </authorList>
    </citation>
    <scope>NUCLEOTIDE SEQUENCE [LARGE SCALE GENOMIC DNA]</scope>
    <source>
        <strain evidence="3">DSM 22361</strain>
    </source>
</reference>
<evidence type="ECO:0000313" key="3">
    <source>
        <dbReference type="Proteomes" id="UP000236731"/>
    </source>
</evidence>
<dbReference type="RefSeq" id="WP_103905246.1">
    <property type="nucleotide sequence ID" value="NZ_CP049246.1"/>
</dbReference>
<dbReference type="InterPro" id="IPR034660">
    <property type="entry name" value="DinB/YfiT-like"/>
</dbReference>
<organism evidence="2 3">
    <name type="scientific">Sphingobacterium lactis</name>
    <dbReference type="NCBI Taxonomy" id="797291"/>
    <lineage>
        <taxon>Bacteria</taxon>
        <taxon>Pseudomonadati</taxon>
        <taxon>Bacteroidota</taxon>
        <taxon>Sphingobacteriia</taxon>
        <taxon>Sphingobacteriales</taxon>
        <taxon>Sphingobacteriaceae</taxon>
        <taxon>Sphingobacterium</taxon>
    </lineage>
</organism>